<keyword evidence="3" id="KW-1185">Reference proteome</keyword>
<dbReference type="PANTHER" id="PTHR38780">
    <property type="entry name" value="PROTEIN TUSC"/>
    <property type="match status" value="1"/>
</dbReference>
<name>A0ABQ0A951_9GAMM</name>
<comment type="similarity">
    <text evidence="1">Belongs to the DsrF/TusC family.</text>
</comment>
<proteinExistence type="inferred from homology"/>
<dbReference type="NCBIfam" id="NF001238">
    <property type="entry name" value="PRK00211.1"/>
    <property type="match status" value="1"/>
</dbReference>
<dbReference type="Proteomes" id="UP001465153">
    <property type="component" value="Unassembled WGS sequence"/>
</dbReference>
<gene>
    <name evidence="2" type="ORF">NBRC116591_19940</name>
</gene>
<protein>
    <recommendedName>
        <fullName evidence="4">Sulfurtransferase complex subunit TusC</fullName>
    </recommendedName>
</protein>
<accession>A0ABQ0A951</accession>
<dbReference type="InterPro" id="IPR017462">
    <property type="entry name" value="Sulphur_relay_TusC/DsrF"/>
</dbReference>
<dbReference type="Gene3D" id="3.40.1260.10">
    <property type="entry name" value="DsrEFH-like"/>
    <property type="match status" value="1"/>
</dbReference>
<evidence type="ECO:0000313" key="3">
    <source>
        <dbReference type="Proteomes" id="UP001465153"/>
    </source>
</evidence>
<evidence type="ECO:0000256" key="1">
    <source>
        <dbReference type="ARBA" id="ARBA00005996"/>
    </source>
</evidence>
<organism evidence="2 3">
    <name type="scientific">Sessilibacter corallicola</name>
    <dbReference type="NCBI Taxonomy" id="2904075"/>
    <lineage>
        <taxon>Bacteria</taxon>
        <taxon>Pseudomonadati</taxon>
        <taxon>Pseudomonadota</taxon>
        <taxon>Gammaproteobacteria</taxon>
        <taxon>Cellvibrionales</taxon>
        <taxon>Cellvibrionaceae</taxon>
        <taxon>Sessilibacter</taxon>
    </lineage>
</organism>
<dbReference type="PANTHER" id="PTHR38780:SF1">
    <property type="entry name" value="PROTEIN TUSC"/>
    <property type="match status" value="1"/>
</dbReference>
<dbReference type="InterPro" id="IPR027396">
    <property type="entry name" value="DsrEFH-like"/>
</dbReference>
<dbReference type="InterPro" id="IPR003787">
    <property type="entry name" value="Sulphur_relay_DsrE/F-like"/>
</dbReference>
<dbReference type="EMBL" id="BAABWN010000006">
    <property type="protein sequence ID" value="GAA6168183.1"/>
    <property type="molecule type" value="Genomic_DNA"/>
</dbReference>
<comment type="caution">
    <text evidence="2">The sequence shown here is derived from an EMBL/GenBank/DDBJ whole genome shotgun (WGS) entry which is preliminary data.</text>
</comment>
<dbReference type="Pfam" id="PF02635">
    <property type="entry name" value="DsrE"/>
    <property type="match status" value="1"/>
</dbReference>
<evidence type="ECO:0008006" key="4">
    <source>
        <dbReference type="Google" id="ProtNLM"/>
    </source>
</evidence>
<dbReference type="SUPFAM" id="SSF75169">
    <property type="entry name" value="DsrEFH-like"/>
    <property type="match status" value="1"/>
</dbReference>
<evidence type="ECO:0000313" key="2">
    <source>
        <dbReference type="EMBL" id="GAA6168183.1"/>
    </source>
</evidence>
<dbReference type="RefSeq" id="WP_353302857.1">
    <property type="nucleotide sequence ID" value="NZ_BAABWN010000006.1"/>
</dbReference>
<sequence>MTPKNLLFVIRQTPYGPLPGKEIVDALLACSAYGQNISILFINDGVFHLSPNQQTQLIKKSSVEKMLSALAIYDIDEIYACEESIALRNITLSGGPLTVTLLDRSKINALMSKQNKLLSF</sequence>
<reference evidence="2 3" key="1">
    <citation type="submission" date="2024-04" db="EMBL/GenBank/DDBJ databases">
        <title>Draft genome sequence of Sessilibacter corallicola NBRC 116591.</title>
        <authorList>
            <person name="Miyakawa T."/>
            <person name="Kusuya Y."/>
            <person name="Miura T."/>
        </authorList>
    </citation>
    <scope>NUCLEOTIDE SEQUENCE [LARGE SCALE GENOMIC DNA]</scope>
    <source>
        <strain evidence="2 3">KU-00831-HH</strain>
    </source>
</reference>
<dbReference type="NCBIfam" id="TIGR03010">
    <property type="entry name" value="sulf_tusC_dsrF"/>
    <property type="match status" value="1"/>
</dbReference>